<keyword evidence="8" id="KW-1185">Reference proteome</keyword>
<feature type="transmembrane region" description="Helical" evidence="6">
    <location>
        <begin position="106"/>
        <end position="127"/>
    </location>
</feature>
<dbReference type="Proteomes" id="UP000487882">
    <property type="component" value="Unassembled WGS sequence"/>
</dbReference>
<name>A0A7K1J335_9BIFI</name>
<comment type="subcellular location">
    <subcellularLocation>
        <location evidence="1">Membrane</location>
        <topology evidence="1">Multi-pass membrane protein</topology>
    </subcellularLocation>
</comment>
<dbReference type="PANTHER" id="PTHR34857">
    <property type="entry name" value="SLL0384 PROTEIN"/>
    <property type="match status" value="1"/>
</dbReference>
<sequence length="267" mass="29542">MRSQFYIPVDGWLARVDVRAKLFAMLALIVICAMWGNWIFLAAVLVLEHIALLSTHIPANKTLKVWAFFLPIMLIVAITMLFTVALPGNTVWNLNGWQVSDATLTMTAVVALRIADIAFAVFLMLFTTSRASWISGMAGLGLPYNACAAVANAIQFLPTYAATVHDLVLTQHIRGRYARIGKHNPFTRTAAWCSAHIRAIIAAPAHMRYLDRSRSIAALAHGAHINRGSAKRTYLHPAHMRLFDWLLVLLAIVCVALVVVMMTVLGW</sequence>
<evidence type="ECO:0000256" key="5">
    <source>
        <dbReference type="ARBA" id="ARBA00023136"/>
    </source>
</evidence>
<keyword evidence="3 6" id="KW-0812">Transmembrane</keyword>
<feature type="transmembrane region" description="Helical" evidence="6">
    <location>
        <begin position="22"/>
        <end position="53"/>
    </location>
</feature>
<comment type="caution">
    <text evidence="7">The sequence shown here is derived from an EMBL/GenBank/DDBJ whole genome shotgun (WGS) entry which is preliminary data.</text>
</comment>
<evidence type="ECO:0000256" key="6">
    <source>
        <dbReference type="SAM" id="Phobius"/>
    </source>
</evidence>
<dbReference type="CDD" id="cd16914">
    <property type="entry name" value="EcfT"/>
    <property type="match status" value="1"/>
</dbReference>
<evidence type="ECO:0000256" key="2">
    <source>
        <dbReference type="ARBA" id="ARBA00022475"/>
    </source>
</evidence>
<dbReference type="EMBL" id="WNLP01000001">
    <property type="protein sequence ID" value="MUH58951.1"/>
    <property type="molecule type" value="Genomic_DNA"/>
</dbReference>
<protein>
    <submittedName>
        <fullName evidence="7">Cobalt ABC transporter</fullName>
    </submittedName>
</protein>
<gene>
    <name evidence="7" type="ORF">GSD1FS_0249</name>
</gene>
<reference evidence="7 8" key="1">
    <citation type="submission" date="2019-09" db="EMBL/GenBank/DDBJ databases">
        <title>Bifidobacterium canis sp. nov., isolated from the digestive tract of German Shepherd dog puppy.</title>
        <authorList>
            <person name="Bunesova V."/>
        </authorList>
    </citation>
    <scope>NUCLEOTIDE SEQUENCE [LARGE SCALE GENOMIC DNA]</scope>
    <source>
        <strain evidence="7 8">GSD1FS</strain>
    </source>
</reference>
<evidence type="ECO:0000256" key="3">
    <source>
        <dbReference type="ARBA" id="ARBA00022692"/>
    </source>
</evidence>
<evidence type="ECO:0000313" key="8">
    <source>
        <dbReference type="Proteomes" id="UP000487882"/>
    </source>
</evidence>
<feature type="transmembrane region" description="Helical" evidence="6">
    <location>
        <begin position="65"/>
        <end position="86"/>
    </location>
</feature>
<dbReference type="RefSeq" id="WP_155588019.1">
    <property type="nucleotide sequence ID" value="NZ_WNLP01000001.1"/>
</dbReference>
<accession>A0A7K1J335</accession>
<dbReference type="InterPro" id="IPR051611">
    <property type="entry name" value="ECF_transporter_component"/>
</dbReference>
<dbReference type="InterPro" id="IPR003339">
    <property type="entry name" value="ABC/ECF_trnsptr_transmembrane"/>
</dbReference>
<dbReference type="PANTHER" id="PTHR34857:SF2">
    <property type="entry name" value="SLL0384 PROTEIN"/>
    <property type="match status" value="1"/>
</dbReference>
<organism evidence="7 8">
    <name type="scientific">Bifidobacterium canis</name>
    <dbReference type="NCBI Taxonomy" id="2610880"/>
    <lineage>
        <taxon>Bacteria</taxon>
        <taxon>Bacillati</taxon>
        <taxon>Actinomycetota</taxon>
        <taxon>Actinomycetes</taxon>
        <taxon>Bifidobacteriales</taxon>
        <taxon>Bifidobacteriaceae</taxon>
        <taxon>Bifidobacterium</taxon>
    </lineage>
</organism>
<keyword evidence="4 6" id="KW-1133">Transmembrane helix</keyword>
<keyword evidence="5 6" id="KW-0472">Membrane</keyword>
<dbReference type="GO" id="GO:0005886">
    <property type="term" value="C:plasma membrane"/>
    <property type="evidence" value="ECO:0007669"/>
    <property type="project" value="UniProtKB-ARBA"/>
</dbReference>
<dbReference type="AlphaFoldDB" id="A0A7K1J335"/>
<keyword evidence="2" id="KW-1003">Cell membrane</keyword>
<evidence type="ECO:0000256" key="1">
    <source>
        <dbReference type="ARBA" id="ARBA00004141"/>
    </source>
</evidence>
<proteinExistence type="predicted"/>
<feature type="transmembrane region" description="Helical" evidence="6">
    <location>
        <begin position="242"/>
        <end position="265"/>
    </location>
</feature>
<evidence type="ECO:0000256" key="4">
    <source>
        <dbReference type="ARBA" id="ARBA00022989"/>
    </source>
</evidence>
<evidence type="ECO:0000313" key="7">
    <source>
        <dbReference type="EMBL" id="MUH58951.1"/>
    </source>
</evidence>
<dbReference type="Pfam" id="PF02361">
    <property type="entry name" value="CbiQ"/>
    <property type="match status" value="1"/>
</dbReference>